<sequence length="348" mass="36063">MDRRVRLTIGPAALAVVFAAIVGALVLRNVLEAGRRPLGWALAAVVAAAALEPVVSLASRQVRRSVALVVTVVPLLALVGLVTWASVRDLDAQVQILQRDIPEVAQDIQDSERFGDAATEFDLVGKAEAFADDLRRPSSRVGEEARGGASTWALTLILTLFALGWGPRFSEAAQRQVRDPATRDRLTRVVGRAFERSQVYVDVAVLLALATGLLAWVAFTLIDLPAPTPLALLVGVASLVPSLGVAVATVPVAVLAWGVVSPGAGLALLVGGIVLQVLHRLVLNRATRGAAHPGAAVIVISFILGYELYGVGGAVVGVALAVFAAAVADSVAEERAGPVEPTPDAPGV</sequence>
<comment type="similarity">
    <text evidence="2">Belongs to the autoinducer-2 exporter (AI-2E) (TC 2.A.86) family.</text>
</comment>
<reference evidence="9" key="1">
    <citation type="submission" date="2023-01" db="EMBL/GenBank/DDBJ databases">
        <title>The diversity of Class Acidimicrobiia in South China Sea sediment environments and the proposal of Iamia marina sp. nov., a novel species of the genus Iamia.</title>
        <authorList>
            <person name="He Y."/>
            <person name="Tian X."/>
        </authorList>
    </citation>
    <scope>NUCLEOTIDE SEQUENCE</scope>
    <source>
        <strain evidence="9">DSM 19957</strain>
    </source>
</reference>
<feature type="transmembrane region" description="Helical" evidence="8">
    <location>
        <begin position="7"/>
        <end position="27"/>
    </location>
</feature>
<dbReference type="InterPro" id="IPR002549">
    <property type="entry name" value="AI-2E-like"/>
</dbReference>
<evidence type="ECO:0000256" key="2">
    <source>
        <dbReference type="ARBA" id="ARBA00009773"/>
    </source>
</evidence>
<evidence type="ECO:0000313" key="10">
    <source>
        <dbReference type="Proteomes" id="UP001216390"/>
    </source>
</evidence>
<feature type="transmembrane region" description="Helical" evidence="8">
    <location>
        <begin position="39"/>
        <end position="59"/>
    </location>
</feature>
<gene>
    <name evidence="9" type="ORF">PO878_16290</name>
</gene>
<feature type="transmembrane region" description="Helical" evidence="8">
    <location>
        <begin position="149"/>
        <end position="166"/>
    </location>
</feature>
<keyword evidence="7 8" id="KW-0472">Membrane</keyword>
<organism evidence="9 10">
    <name type="scientific">Iamia majanohamensis</name>
    <dbReference type="NCBI Taxonomy" id="467976"/>
    <lineage>
        <taxon>Bacteria</taxon>
        <taxon>Bacillati</taxon>
        <taxon>Actinomycetota</taxon>
        <taxon>Acidimicrobiia</taxon>
        <taxon>Acidimicrobiales</taxon>
        <taxon>Iamiaceae</taxon>
        <taxon>Iamia</taxon>
    </lineage>
</organism>
<evidence type="ECO:0000256" key="5">
    <source>
        <dbReference type="ARBA" id="ARBA00022692"/>
    </source>
</evidence>
<dbReference type="KEGG" id="ima:PO878_16290"/>
<keyword evidence="5 8" id="KW-0812">Transmembrane</keyword>
<keyword evidence="6 8" id="KW-1133">Transmembrane helix</keyword>
<keyword evidence="4" id="KW-1003">Cell membrane</keyword>
<dbReference type="GO" id="GO:0055085">
    <property type="term" value="P:transmembrane transport"/>
    <property type="evidence" value="ECO:0007669"/>
    <property type="project" value="TreeGrafter"/>
</dbReference>
<dbReference type="GO" id="GO:0005886">
    <property type="term" value="C:plasma membrane"/>
    <property type="evidence" value="ECO:0007669"/>
    <property type="project" value="UniProtKB-SubCell"/>
</dbReference>
<dbReference type="AlphaFoldDB" id="A0AAE9Y4K0"/>
<feature type="transmembrane region" description="Helical" evidence="8">
    <location>
        <begin position="231"/>
        <end position="257"/>
    </location>
</feature>
<feature type="transmembrane region" description="Helical" evidence="8">
    <location>
        <begin position="199"/>
        <end position="219"/>
    </location>
</feature>
<dbReference type="Proteomes" id="UP001216390">
    <property type="component" value="Chromosome"/>
</dbReference>
<feature type="transmembrane region" description="Helical" evidence="8">
    <location>
        <begin position="295"/>
        <end position="328"/>
    </location>
</feature>
<keyword evidence="10" id="KW-1185">Reference proteome</keyword>
<proteinExistence type="inferred from homology"/>
<dbReference type="RefSeq" id="WP_272735586.1">
    <property type="nucleotide sequence ID" value="NZ_CP116942.1"/>
</dbReference>
<dbReference type="Pfam" id="PF01594">
    <property type="entry name" value="AI-2E_transport"/>
    <property type="match status" value="1"/>
</dbReference>
<evidence type="ECO:0000313" key="9">
    <source>
        <dbReference type="EMBL" id="WCO66060.1"/>
    </source>
</evidence>
<feature type="transmembrane region" description="Helical" evidence="8">
    <location>
        <begin position="264"/>
        <end position="283"/>
    </location>
</feature>
<keyword evidence="3" id="KW-0813">Transport</keyword>
<evidence type="ECO:0000256" key="7">
    <source>
        <dbReference type="ARBA" id="ARBA00023136"/>
    </source>
</evidence>
<evidence type="ECO:0000256" key="1">
    <source>
        <dbReference type="ARBA" id="ARBA00004651"/>
    </source>
</evidence>
<protein>
    <submittedName>
        <fullName evidence="9">AI-2E family transporter</fullName>
    </submittedName>
</protein>
<dbReference type="EMBL" id="CP116942">
    <property type="protein sequence ID" value="WCO66060.1"/>
    <property type="molecule type" value="Genomic_DNA"/>
</dbReference>
<evidence type="ECO:0000256" key="4">
    <source>
        <dbReference type="ARBA" id="ARBA00022475"/>
    </source>
</evidence>
<evidence type="ECO:0000256" key="3">
    <source>
        <dbReference type="ARBA" id="ARBA00022448"/>
    </source>
</evidence>
<comment type="subcellular location">
    <subcellularLocation>
        <location evidence="1">Cell membrane</location>
        <topology evidence="1">Multi-pass membrane protein</topology>
    </subcellularLocation>
</comment>
<feature type="transmembrane region" description="Helical" evidence="8">
    <location>
        <begin position="66"/>
        <end position="87"/>
    </location>
</feature>
<evidence type="ECO:0000256" key="8">
    <source>
        <dbReference type="SAM" id="Phobius"/>
    </source>
</evidence>
<evidence type="ECO:0000256" key="6">
    <source>
        <dbReference type="ARBA" id="ARBA00022989"/>
    </source>
</evidence>
<accession>A0AAE9Y4K0</accession>
<dbReference type="PANTHER" id="PTHR21716:SF53">
    <property type="entry name" value="PERMEASE PERM-RELATED"/>
    <property type="match status" value="1"/>
</dbReference>
<dbReference type="PANTHER" id="PTHR21716">
    <property type="entry name" value="TRANSMEMBRANE PROTEIN"/>
    <property type="match status" value="1"/>
</dbReference>
<name>A0AAE9Y4K0_9ACTN</name>